<reference evidence="5 6" key="1">
    <citation type="submission" date="2017-12" db="EMBL/GenBank/DDBJ databases">
        <title>Kangiella profundi FT102 completed genome.</title>
        <authorList>
            <person name="Xu J."/>
            <person name="Wang J."/>
            <person name="Lu Y."/>
        </authorList>
    </citation>
    <scope>NUCLEOTIDE SEQUENCE [LARGE SCALE GENOMIC DNA]</scope>
    <source>
        <strain evidence="5 6">FT102</strain>
    </source>
</reference>
<dbReference type="Proteomes" id="UP000232693">
    <property type="component" value="Chromosome"/>
</dbReference>
<protein>
    <submittedName>
        <fullName evidence="5">Metalloprotease PmbA</fullName>
    </submittedName>
</protein>
<feature type="domain" description="Metalloprotease TldD/E C-terminal" evidence="3">
    <location>
        <begin position="246"/>
        <end position="453"/>
    </location>
</feature>
<evidence type="ECO:0000313" key="5">
    <source>
        <dbReference type="EMBL" id="AUD78244.1"/>
    </source>
</evidence>
<dbReference type="GO" id="GO:0008237">
    <property type="term" value="F:metallopeptidase activity"/>
    <property type="evidence" value="ECO:0007669"/>
    <property type="project" value="UniProtKB-KW"/>
</dbReference>
<dbReference type="OrthoDB" id="9803618at2"/>
<dbReference type="Pfam" id="PF19289">
    <property type="entry name" value="PmbA_TldD_3rd"/>
    <property type="match status" value="1"/>
</dbReference>
<feature type="domain" description="Metalloprotease TldD/E central" evidence="4">
    <location>
        <begin position="133"/>
        <end position="239"/>
    </location>
</feature>
<evidence type="ECO:0000259" key="3">
    <source>
        <dbReference type="Pfam" id="PF19289"/>
    </source>
</evidence>
<evidence type="ECO:0000313" key="6">
    <source>
        <dbReference type="Proteomes" id="UP000232693"/>
    </source>
</evidence>
<dbReference type="PANTHER" id="PTHR43421:SF1">
    <property type="entry name" value="METALLOPROTEASE PMBA"/>
    <property type="match status" value="1"/>
</dbReference>
<evidence type="ECO:0000259" key="4">
    <source>
        <dbReference type="Pfam" id="PF19290"/>
    </source>
</evidence>
<dbReference type="PANTHER" id="PTHR43421">
    <property type="entry name" value="METALLOPROTEASE PMBA"/>
    <property type="match status" value="1"/>
</dbReference>
<keyword evidence="5" id="KW-0378">Hydrolase</keyword>
<keyword evidence="6" id="KW-1185">Reference proteome</keyword>
<organism evidence="5 6">
    <name type="scientific">Kangiella profundi</name>
    <dbReference type="NCBI Taxonomy" id="1561924"/>
    <lineage>
        <taxon>Bacteria</taxon>
        <taxon>Pseudomonadati</taxon>
        <taxon>Pseudomonadota</taxon>
        <taxon>Gammaproteobacteria</taxon>
        <taxon>Kangiellales</taxon>
        <taxon>Kangiellaceae</taxon>
        <taxon>Kangiella</taxon>
    </lineage>
</organism>
<dbReference type="InterPro" id="IPR045570">
    <property type="entry name" value="Metalloprtase-TldD/E_cen_dom"/>
</dbReference>
<proteinExistence type="inferred from homology"/>
<evidence type="ECO:0000256" key="1">
    <source>
        <dbReference type="ARBA" id="ARBA00005836"/>
    </source>
</evidence>
<dbReference type="KEGG" id="kpd:CW740_02910"/>
<accession>A0A2K9AH09</accession>
<name>A0A2K9AH09_9GAMM</name>
<dbReference type="AlphaFoldDB" id="A0A2K9AH09"/>
<keyword evidence="5" id="KW-0645">Protease</keyword>
<dbReference type="NCBIfam" id="NF008268">
    <property type="entry name" value="PRK11040.1"/>
    <property type="match status" value="1"/>
</dbReference>
<dbReference type="Pfam" id="PF19290">
    <property type="entry name" value="PmbA_TldD_2nd"/>
    <property type="match status" value="1"/>
</dbReference>
<dbReference type="InterPro" id="IPR045569">
    <property type="entry name" value="Metalloprtase-TldD/E_C"/>
</dbReference>
<dbReference type="RefSeq" id="WP_106646121.1">
    <property type="nucleotide sequence ID" value="NZ_BMGO01000002.1"/>
</dbReference>
<dbReference type="InterPro" id="IPR036059">
    <property type="entry name" value="TldD/PmbA_sf"/>
</dbReference>
<gene>
    <name evidence="5" type="ORF">CW740_02910</name>
</gene>
<keyword evidence="5" id="KW-0482">Metalloprotease</keyword>
<dbReference type="InterPro" id="IPR002510">
    <property type="entry name" value="Metalloprtase-TldD/E_N"/>
</dbReference>
<dbReference type="GO" id="GO:0006508">
    <property type="term" value="P:proteolysis"/>
    <property type="evidence" value="ECO:0007669"/>
    <property type="project" value="UniProtKB-KW"/>
</dbReference>
<dbReference type="SUPFAM" id="SSF111283">
    <property type="entry name" value="Putative modulator of DNA gyrase, PmbA/TldD"/>
    <property type="match status" value="1"/>
</dbReference>
<feature type="domain" description="Metalloprotease TldD/E N-terminal" evidence="2">
    <location>
        <begin position="48"/>
        <end position="106"/>
    </location>
</feature>
<comment type="similarity">
    <text evidence="1">Belongs to the peptidase U62 family.</text>
</comment>
<dbReference type="Pfam" id="PF01523">
    <property type="entry name" value="PmbA_TldD_1st"/>
    <property type="match status" value="1"/>
</dbReference>
<dbReference type="InterPro" id="IPR047657">
    <property type="entry name" value="PmbA"/>
</dbReference>
<dbReference type="InterPro" id="IPR035068">
    <property type="entry name" value="TldD/PmbA_N"/>
</dbReference>
<dbReference type="GO" id="GO:0005829">
    <property type="term" value="C:cytosol"/>
    <property type="evidence" value="ECO:0007669"/>
    <property type="project" value="TreeGrafter"/>
</dbReference>
<evidence type="ECO:0000259" key="2">
    <source>
        <dbReference type="Pfam" id="PF01523"/>
    </source>
</evidence>
<sequence length="454" mass="49389">MASDKHLTLTQIAEQQAATEQQLRLMVQVALQQAAEAGAEQSEIWCYNTVGNSIEVRQGELETLEFNQDSHFGINVYFGQRKGTVSINDLTEAAVHKGVQAACEIASFTEPDPYSGLAEKTLMATEFKDLQLDHPNDLTIPQMVESARQCEAKALTDPRIKQSEGASSYSHRSVSLYANSHGFIGANHTTRFSLSNSVIAETDNGMIRDGYYTIGRDVADLLPPETVGEQAASRVLNKLVQGKVPSGNHPVIFSAELARGLWSHMLSALKGAALYQRASFLLDKKDQLILPEFVQIEEDPFLLKGFGSGSYDSDGVATRKRNIVVDGVLKDYFLSSYSARRLGLQTTGNAGGIHNILIKPMDLSLQDMMKQLGSGLLLTEVMGQGVNTVTGNYSRGASGFWFENGEIKHFAQELTIAGNLEQMLKNIVAISNDVDSRSSILTGSVAIEGMMVAS</sequence>
<dbReference type="Gene3D" id="3.30.2290.10">
    <property type="entry name" value="PmbA/TldD superfamily"/>
    <property type="match status" value="1"/>
</dbReference>
<dbReference type="EMBL" id="CP025120">
    <property type="protein sequence ID" value="AUD78244.1"/>
    <property type="molecule type" value="Genomic_DNA"/>
</dbReference>